<dbReference type="RefSeq" id="WP_378051856.1">
    <property type="nucleotide sequence ID" value="NZ_JBHMDN010000038.1"/>
</dbReference>
<name>A0ABW2FJ37_9BACL</name>
<dbReference type="Proteomes" id="UP001596378">
    <property type="component" value="Unassembled WGS sequence"/>
</dbReference>
<organism evidence="1 2">
    <name type="scientific">Cohnella cellulosilytica</name>
    <dbReference type="NCBI Taxonomy" id="986710"/>
    <lineage>
        <taxon>Bacteria</taxon>
        <taxon>Bacillati</taxon>
        <taxon>Bacillota</taxon>
        <taxon>Bacilli</taxon>
        <taxon>Bacillales</taxon>
        <taxon>Paenibacillaceae</taxon>
        <taxon>Cohnella</taxon>
    </lineage>
</organism>
<proteinExistence type="predicted"/>
<keyword evidence="2" id="KW-1185">Reference proteome</keyword>
<reference evidence="2" key="1">
    <citation type="journal article" date="2019" name="Int. J. Syst. Evol. Microbiol.">
        <title>The Global Catalogue of Microorganisms (GCM) 10K type strain sequencing project: providing services to taxonomists for standard genome sequencing and annotation.</title>
        <authorList>
            <consortium name="The Broad Institute Genomics Platform"/>
            <consortium name="The Broad Institute Genome Sequencing Center for Infectious Disease"/>
            <person name="Wu L."/>
            <person name="Ma J."/>
        </authorList>
    </citation>
    <scope>NUCLEOTIDE SEQUENCE [LARGE SCALE GENOMIC DNA]</scope>
    <source>
        <strain evidence="2">KCTC 12907</strain>
    </source>
</reference>
<evidence type="ECO:0000313" key="2">
    <source>
        <dbReference type="Proteomes" id="UP001596378"/>
    </source>
</evidence>
<accession>A0ABW2FJ37</accession>
<sequence>MVNKMLISIVAVLFGYMSFGSIQANIGEYAPVPSDESTRVAYLGAIYQEDGVYYVDADFIEWYEGEAADRIFREREADSGMDEAPDGYYIVNDDTAVEKLKLAPDAQVVMQIYDRTGDIAEADTVWNERISLDKFLSLLQDDSAMNLRDYPYHLLIENGTVVKITQQFIP</sequence>
<evidence type="ECO:0000313" key="1">
    <source>
        <dbReference type="EMBL" id="MFC7153173.1"/>
    </source>
</evidence>
<protein>
    <submittedName>
        <fullName evidence="1">Uncharacterized protein</fullName>
    </submittedName>
</protein>
<dbReference type="EMBL" id="JBHTAI010000031">
    <property type="protein sequence ID" value="MFC7153173.1"/>
    <property type="molecule type" value="Genomic_DNA"/>
</dbReference>
<comment type="caution">
    <text evidence="1">The sequence shown here is derived from an EMBL/GenBank/DDBJ whole genome shotgun (WGS) entry which is preliminary data.</text>
</comment>
<gene>
    <name evidence="1" type="ORF">ACFQMJ_32020</name>
</gene>